<dbReference type="GO" id="GO:0003677">
    <property type="term" value="F:DNA binding"/>
    <property type="evidence" value="ECO:0007669"/>
    <property type="project" value="InterPro"/>
</dbReference>
<dbReference type="InterPro" id="IPR003593">
    <property type="entry name" value="AAA+_ATPase"/>
</dbReference>
<dbReference type="KEGG" id="bsau:DWV08_04040"/>
<dbReference type="PANTHER" id="PTHR42855:SF1">
    <property type="entry name" value="ABC TRANSPORTER DOMAIN-CONTAINING PROTEIN"/>
    <property type="match status" value="1"/>
</dbReference>
<dbReference type="OrthoDB" id="5168237at2"/>
<dbReference type="AlphaFoldDB" id="A0A345YLS4"/>
<evidence type="ECO:0000256" key="1">
    <source>
        <dbReference type="ARBA" id="ARBA00022741"/>
    </source>
</evidence>
<feature type="compositionally biased region" description="Low complexity" evidence="3">
    <location>
        <begin position="524"/>
        <end position="563"/>
    </location>
</feature>
<dbReference type="InterPro" id="IPR027417">
    <property type="entry name" value="P-loop_NTPase"/>
</dbReference>
<dbReference type="Proteomes" id="UP000282185">
    <property type="component" value="Unassembled WGS sequence"/>
</dbReference>
<accession>A0A345YLS4</accession>
<dbReference type="CDD" id="cd03221">
    <property type="entry name" value="ABCF_EF-3"/>
    <property type="match status" value="2"/>
</dbReference>
<feature type="domain" description="ABC transporter" evidence="4">
    <location>
        <begin position="287"/>
        <end position="506"/>
    </location>
</feature>
<dbReference type="InterPro" id="IPR037118">
    <property type="entry name" value="Val-tRNA_synth_C_sf"/>
</dbReference>
<keyword evidence="1" id="KW-0547">Nucleotide-binding</keyword>
<dbReference type="InterPro" id="IPR032781">
    <property type="entry name" value="ABC_tran_Xtn"/>
</dbReference>
<evidence type="ECO:0000256" key="3">
    <source>
        <dbReference type="SAM" id="MobiDB-lite"/>
    </source>
</evidence>
<dbReference type="Pfam" id="PF00005">
    <property type="entry name" value="ABC_tran"/>
    <property type="match status" value="2"/>
</dbReference>
<dbReference type="EMBL" id="CP031356">
    <property type="protein sequence ID" value="AXK44876.1"/>
    <property type="molecule type" value="Genomic_DNA"/>
</dbReference>
<dbReference type="SMART" id="SM00382">
    <property type="entry name" value="AAA"/>
    <property type="match status" value="2"/>
</dbReference>
<evidence type="ECO:0000256" key="2">
    <source>
        <dbReference type="ARBA" id="ARBA00022840"/>
    </source>
</evidence>
<evidence type="ECO:0000313" key="6">
    <source>
        <dbReference type="EMBL" id="RRR20843.1"/>
    </source>
</evidence>
<evidence type="ECO:0000313" key="5">
    <source>
        <dbReference type="EMBL" id="AXK44876.1"/>
    </source>
</evidence>
<reference evidence="5 7" key="1">
    <citation type="submission" date="2018-07" db="EMBL/GenBank/DDBJ databases">
        <title>Brachybacterium saurashtrense DSM 23186 genome sequence.</title>
        <authorList>
            <person name="Guo L."/>
        </authorList>
    </citation>
    <scope>NUCLEOTIDE SEQUENCE [LARGE SCALE GENOMIC DNA]</scope>
    <source>
        <strain evidence="5 7">DSM 23186</strain>
    </source>
</reference>
<feature type="compositionally biased region" description="Gly residues" evidence="3">
    <location>
        <begin position="502"/>
        <end position="523"/>
    </location>
</feature>
<dbReference type="InterPro" id="IPR051309">
    <property type="entry name" value="ABCF_ATPase"/>
</dbReference>
<evidence type="ECO:0000313" key="8">
    <source>
        <dbReference type="Proteomes" id="UP000282185"/>
    </source>
</evidence>
<dbReference type="Proteomes" id="UP000254236">
    <property type="component" value="Chromosome"/>
</dbReference>
<evidence type="ECO:0000313" key="7">
    <source>
        <dbReference type="Proteomes" id="UP000254236"/>
    </source>
</evidence>
<feature type="region of interest" description="Disordered" evidence="3">
    <location>
        <begin position="502"/>
        <end position="571"/>
    </location>
</feature>
<dbReference type="Gene3D" id="3.40.50.300">
    <property type="entry name" value="P-loop containing nucleotide triphosphate hydrolases"/>
    <property type="match status" value="2"/>
</dbReference>
<protein>
    <submittedName>
        <fullName evidence="6">ABC transporter ATP-binding protein</fullName>
    </submittedName>
</protein>
<dbReference type="GO" id="GO:0005524">
    <property type="term" value="F:ATP binding"/>
    <property type="evidence" value="ECO:0007669"/>
    <property type="project" value="UniProtKB-KW"/>
</dbReference>
<dbReference type="PANTHER" id="PTHR42855">
    <property type="entry name" value="ABC TRANSPORTER ATP-BINDING SUBUNIT"/>
    <property type="match status" value="1"/>
</dbReference>
<dbReference type="Gene3D" id="1.10.287.380">
    <property type="entry name" value="Valyl-tRNA synthetase, C-terminal domain"/>
    <property type="match status" value="1"/>
</dbReference>
<gene>
    <name evidence="5" type="ORF">DWV08_04040</name>
    <name evidence="6" type="ORF">DXU92_16605</name>
</gene>
<dbReference type="PROSITE" id="PS50893">
    <property type="entry name" value="ABC_TRANSPORTER_2"/>
    <property type="match status" value="2"/>
</dbReference>
<dbReference type="SUPFAM" id="SSF52540">
    <property type="entry name" value="P-loop containing nucleoside triphosphate hydrolases"/>
    <property type="match status" value="2"/>
</dbReference>
<keyword evidence="2 6" id="KW-0067">ATP-binding</keyword>
<dbReference type="InterPro" id="IPR032524">
    <property type="entry name" value="ABC_tran_C"/>
</dbReference>
<proteinExistence type="predicted"/>
<reference evidence="6 8" key="2">
    <citation type="submission" date="2018-08" db="EMBL/GenBank/DDBJ databases">
        <title>Brachybacterium saurashtrense DSM 23186.</title>
        <authorList>
            <person name="Li Y."/>
        </authorList>
    </citation>
    <scope>NUCLEOTIDE SEQUENCE [LARGE SCALE GENOMIC DNA]</scope>
    <source>
        <strain evidence="6 8">DSM 23186</strain>
    </source>
</reference>
<sequence length="638" mass="68269">MAHLLGTQSLHVALPDRVLLDSVTVGIDEGDRIGVVGRNGDGKSTLLRLLARLQEPDDGRVTVRGGVRVGVLKQQDEATAETTVRLRVVGDRPEFEWASDPRIRDVLSGLLDGIDLESPLTDLSGGQLRRVHLAELLVGDWDVLLLDEPTNHLDVEGIAWLAEHLRRRWGAKDGGLVVITHDRWFLDAVCTRMWEVHDGLVEPFEGGYAAYVLQRVERDRQAAAVEAKRQNLMRKELAWLRRGAPARTSKPKFRIDAANELIAGEPPVRDSVALTQLATSRLGRDVIDVLDVEAGYGDTTVLRDVTVHIGPADRIGILGPNGAGKSTLLGLITGDLEPQAGRVKKGKTVTVRQVTQRLEGLQEHLESRVSDVVGRYRTTFRAGKDEVTPGQLLERLGFTTAHQKVRVGALSGGQQRRLDLLLTLLDEPNVLVLDEPTNDMDTDMLAAMEDLLDTWPGPLLVVSHDRYLLERVTDIQYAVLDGTVRHVPGGVEQYLALRADGAGRGSGGGDVGGTGGGRGGAGSGSRSAGAGSPSGAAGATSAGAGAASATGAGGAESSADGGPALTGAESHAAQKELGAVERRMQKLERQTGALHTKLAEHDQSDYVGLAEITAELREVEGEIESLEERWLELSELLG</sequence>
<dbReference type="GO" id="GO:0016887">
    <property type="term" value="F:ATP hydrolysis activity"/>
    <property type="evidence" value="ECO:0007669"/>
    <property type="project" value="InterPro"/>
</dbReference>
<feature type="domain" description="ABC transporter" evidence="4">
    <location>
        <begin position="5"/>
        <end position="223"/>
    </location>
</feature>
<dbReference type="Pfam" id="PF16326">
    <property type="entry name" value="ABC_tran_CTD"/>
    <property type="match status" value="1"/>
</dbReference>
<name>A0A345YLS4_9MICO</name>
<dbReference type="InterPro" id="IPR017871">
    <property type="entry name" value="ABC_transporter-like_CS"/>
</dbReference>
<dbReference type="EMBL" id="QSWH01000012">
    <property type="protein sequence ID" value="RRR20843.1"/>
    <property type="molecule type" value="Genomic_DNA"/>
</dbReference>
<dbReference type="Pfam" id="PF12848">
    <property type="entry name" value="ABC_tran_Xtn"/>
    <property type="match status" value="1"/>
</dbReference>
<dbReference type="PROSITE" id="PS00211">
    <property type="entry name" value="ABC_TRANSPORTER_1"/>
    <property type="match status" value="1"/>
</dbReference>
<keyword evidence="7" id="KW-1185">Reference proteome</keyword>
<evidence type="ECO:0000259" key="4">
    <source>
        <dbReference type="PROSITE" id="PS50893"/>
    </source>
</evidence>
<organism evidence="6 8">
    <name type="scientific">Brachybacterium saurashtrense</name>
    <dbReference type="NCBI Taxonomy" id="556288"/>
    <lineage>
        <taxon>Bacteria</taxon>
        <taxon>Bacillati</taxon>
        <taxon>Actinomycetota</taxon>
        <taxon>Actinomycetes</taxon>
        <taxon>Micrococcales</taxon>
        <taxon>Dermabacteraceae</taxon>
        <taxon>Brachybacterium</taxon>
    </lineage>
</organism>
<dbReference type="InterPro" id="IPR003439">
    <property type="entry name" value="ABC_transporter-like_ATP-bd"/>
</dbReference>
<dbReference type="RefSeq" id="WP_115412628.1">
    <property type="nucleotide sequence ID" value="NZ_CP031356.1"/>
</dbReference>